<evidence type="ECO:0000256" key="8">
    <source>
        <dbReference type="SAM" id="Phobius"/>
    </source>
</evidence>
<dbReference type="InterPro" id="IPR039421">
    <property type="entry name" value="Type_1_exporter"/>
</dbReference>
<evidence type="ECO:0000313" key="11">
    <source>
        <dbReference type="EMBL" id="PDV97874.1"/>
    </source>
</evidence>
<evidence type="ECO:0000256" key="1">
    <source>
        <dbReference type="ARBA" id="ARBA00004651"/>
    </source>
</evidence>
<dbReference type="GO" id="GO:0016887">
    <property type="term" value="F:ATP hydrolysis activity"/>
    <property type="evidence" value="ECO:0007669"/>
    <property type="project" value="InterPro"/>
</dbReference>
<keyword evidence="5" id="KW-0067">ATP-binding</keyword>
<evidence type="ECO:0000256" key="7">
    <source>
        <dbReference type="ARBA" id="ARBA00023136"/>
    </source>
</evidence>
<dbReference type="InterPro" id="IPR003439">
    <property type="entry name" value="ABC_transporter-like_ATP-bd"/>
</dbReference>
<evidence type="ECO:0000256" key="4">
    <source>
        <dbReference type="ARBA" id="ARBA00022741"/>
    </source>
</evidence>
<evidence type="ECO:0000256" key="5">
    <source>
        <dbReference type="ARBA" id="ARBA00022840"/>
    </source>
</evidence>
<reference evidence="11 12" key="1">
    <citation type="submission" date="2016-05" db="EMBL/GenBank/DDBJ databases">
        <authorList>
            <person name="Lavstsen T."/>
            <person name="Jespersen J.S."/>
        </authorList>
    </citation>
    <scope>NUCLEOTIDE SEQUENCE [LARGE SCALE GENOMIC DNA]</scope>
    <source>
        <strain evidence="11 12">B7-9</strain>
    </source>
</reference>
<dbReference type="GO" id="GO:0005886">
    <property type="term" value="C:plasma membrane"/>
    <property type="evidence" value="ECO:0007669"/>
    <property type="project" value="UniProtKB-SubCell"/>
</dbReference>
<sequence length="583" mass="63661">MELVPTLRRLLSYVVHRRARFILVIVLLITSVLLSALLPYLMGRAVDLIGARGDLDELARIALTITGAAALYWICAWQSNRNIQFLAQDALFRLRTELFDHIQTLSLNFYDRQPIGEIMSRATNDIDTIDNFFSRGLNQLLTATMTIVVIVTVMFILNVTLAVITLVTMPIMLGVALFMGRIAGPAFAQLQAKLSDANGFMEEALAGNKTILAYGQQRQSGDSLEDLSVGVRDTGAKAMLAALSVTPIVNVAQNSQQAIIALVGSIMAIQGEFGFGTVLTFITYSGQLQSPVQQLGQIYNTILQAAAGAARVFAILDEGPTVQDAPRAQDLQLKGGHVVFTDVDFSYVKGRKILRGNSFEALPGQKIGLCGPTGAGKSTIINILTRYYDVDSGTITIDGQNIATLSQASLRQQIGAVLQEAFLFSDTVMNNLKYAREGATDEECIAAAKEANAHDFIMQLPQGYDTMLTERGANLSQGQRQMLTIARAMVANPKMLILDEATSNVDTRTEKLIQEGLLRLMEGKTSFVIAHRLSTIRDSARILAIKDGVIVEQGTHEELMAHKGLYYDLYMTQFRVRPEAATG</sequence>
<evidence type="ECO:0008006" key="13">
    <source>
        <dbReference type="Google" id="ProtNLM"/>
    </source>
</evidence>
<evidence type="ECO:0000256" key="3">
    <source>
        <dbReference type="ARBA" id="ARBA00022692"/>
    </source>
</evidence>
<accession>A0A2H3KZT0</accession>
<dbReference type="EMBL" id="LYXE01000121">
    <property type="protein sequence ID" value="PDV97874.1"/>
    <property type="molecule type" value="Genomic_DNA"/>
</dbReference>
<proteinExistence type="predicted"/>
<dbReference type="SUPFAM" id="SSF90123">
    <property type="entry name" value="ABC transporter transmembrane region"/>
    <property type="match status" value="1"/>
</dbReference>
<dbReference type="SMART" id="SM00382">
    <property type="entry name" value="AAA"/>
    <property type="match status" value="1"/>
</dbReference>
<feature type="domain" description="ABC transmembrane type-1" evidence="10">
    <location>
        <begin position="22"/>
        <end position="304"/>
    </location>
</feature>
<gene>
    <name evidence="11" type="ORF">A9Q02_17245</name>
</gene>
<feature type="domain" description="ABC transporter" evidence="9">
    <location>
        <begin position="338"/>
        <end position="572"/>
    </location>
</feature>
<keyword evidence="2" id="KW-0813">Transport</keyword>
<evidence type="ECO:0000256" key="2">
    <source>
        <dbReference type="ARBA" id="ARBA00022448"/>
    </source>
</evidence>
<dbReference type="FunFam" id="3.40.50.300:FF:000287">
    <property type="entry name" value="Multidrug ABC transporter ATP-binding protein"/>
    <property type="match status" value="1"/>
</dbReference>
<dbReference type="Gene3D" id="3.40.50.300">
    <property type="entry name" value="P-loop containing nucleotide triphosphate hydrolases"/>
    <property type="match status" value="1"/>
</dbReference>
<keyword evidence="12" id="KW-1185">Reference proteome</keyword>
<dbReference type="GO" id="GO:0015421">
    <property type="term" value="F:ABC-type oligopeptide transporter activity"/>
    <property type="evidence" value="ECO:0007669"/>
    <property type="project" value="TreeGrafter"/>
</dbReference>
<dbReference type="PANTHER" id="PTHR43394:SF1">
    <property type="entry name" value="ATP-BINDING CASSETTE SUB-FAMILY B MEMBER 10, MITOCHONDRIAL"/>
    <property type="match status" value="1"/>
</dbReference>
<protein>
    <recommendedName>
        <fullName evidence="13">Multidrug ABC transporter ATP-binding protein</fullName>
    </recommendedName>
</protein>
<comment type="caution">
    <text evidence="11">The sequence shown here is derived from an EMBL/GenBank/DDBJ whole genome shotgun (WGS) entry which is preliminary data.</text>
</comment>
<dbReference type="Gene3D" id="1.20.1560.10">
    <property type="entry name" value="ABC transporter type 1, transmembrane domain"/>
    <property type="match status" value="1"/>
</dbReference>
<dbReference type="InterPro" id="IPR011527">
    <property type="entry name" value="ABC1_TM_dom"/>
</dbReference>
<organism evidence="11 12">
    <name type="scientific">Candidatus Chloroploca asiatica</name>
    <dbReference type="NCBI Taxonomy" id="1506545"/>
    <lineage>
        <taxon>Bacteria</taxon>
        <taxon>Bacillati</taxon>
        <taxon>Chloroflexota</taxon>
        <taxon>Chloroflexia</taxon>
        <taxon>Chloroflexales</taxon>
        <taxon>Chloroflexineae</taxon>
        <taxon>Oscillochloridaceae</taxon>
        <taxon>Candidatus Chloroploca</taxon>
    </lineage>
</organism>
<dbReference type="PANTHER" id="PTHR43394">
    <property type="entry name" value="ATP-DEPENDENT PERMEASE MDL1, MITOCHONDRIAL"/>
    <property type="match status" value="1"/>
</dbReference>
<evidence type="ECO:0000313" key="12">
    <source>
        <dbReference type="Proteomes" id="UP000220922"/>
    </source>
</evidence>
<dbReference type="InterPro" id="IPR017871">
    <property type="entry name" value="ABC_transporter-like_CS"/>
</dbReference>
<keyword evidence="6 8" id="KW-1133">Transmembrane helix</keyword>
<dbReference type="Proteomes" id="UP000220922">
    <property type="component" value="Unassembled WGS sequence"/>
</dbReference>
<dbReference type="SUPFAM" id="SSF52540">
    <property type="entry name" value="P-loop containing nucleoside triphosphate hydrolases"/>
    <property type="match status" value="1"/>
</dbReference>
<dbReference type="CDD" id="cd18547">
    <property type="entry name" value="ABC_6TM_Tm288_like"/>
    <property type="match status" value="1"/>
</dbReference>
<dbReference type="PROSITE" id="PS50929">
    <property type="entry name" value="ABC_TM1F"/>
    <property type="match status" value="1"/>
</dbReference>
<dbReference type="PROSITE" id="PS50893">
    <property type="entry name" value="ABC_TRANSPORTER_2"/>
    <property type="match status" value="1"/>
</dbReference>
<dbReference type="InterPro" id="IPR036640">
    <property type="entry name" value="ABC1_TM_sf"/>
</dbReference>
<dbReference type="InterPro" id="IPR027417">
    <property type="entry name" value="P-loop_NTPase"/>
</dbReference>
<evidence type="ECO:0000259" key="9">
    <source>
        <dbReference type="PROSITE" id="PS50893"/>
    </source>
</evidence>
<keyword evidence="7 8" id="KW-0472">Membrane</keyword>
<dbReference type="Pfam" id="PF00664">
    <property type="entry name" value="ABC_membrane"/>
    <property type="match status" value="1"/>
</dbReference>
<evidence type="ECO:0000259" key="10">
    <source>
        <dbReference type="PROSITE" id="PS50929"/>
    </source>
</evidence>
<comment type="subcellular location">
    <subcellularLocation>
        <location evidence="1">Cell membrane</location>
        <topology evidence="1">Multi-pass membrane protein</topology>
    </subcellularLocation>
</comment>
<feature type="transmembrane region" description="Helical" evidence="8">
    <location>
        <begin position="21"/>
        <end position="38"/>
    </location>
</feature>
<name>A0A2H3KZT0_9CHLR</name>
<evidence type="ECO:0000256" key="6">
    <source>
        <dbReference type="ARBA" id="ARBA00022989"/>
    </source>
</evidence>
<dbReference type="Pfam" id="PF00005">
    <property type="entry name" value="ABC_tran"/>
    <property type="match status" value="1"/>
</dbReference>
<keyword evidence="4" id="KW-0547">Nucleotide-binding</keyword>
<dbReference type="AlphaFoldDB" id="A0A2H3KZT0"/>
<feature type="transmembrane region" description="Helical" evidence="8">
    <location>
        <begin position="58"/>
        <end position="75"/>
    </location>
</feature>
<dbReference type="InterPro" id="IPR003593">
    <property type="entry name" value="AAA+_ATPase"/>
</dbReference>
<dbReference type="GO" id="GO:0005524">
    <property type="term" value="F:ATP binding"/>
    <property type="evidence" value="ECO:0007669"/>
    <property type="project" value="UniProtKB-KW"/>
</dbReference>
<keyword evidence="3 8" id="KW-0812">Transmembrane</keyword>
<dbReference type="PROSITE" id="PS00211">
    <property type="entry name" value="ABC_TRANSPORTER_1"/>
    <property type="match status" value="1"/>
</dbReference>
<dbReference type="CDD" id="cd03254">
    <property type="entry name" value="ABCC_Glucan_exporter_like"/>
    <property type="match status" value="1"/>
</dbReference>